<dbReference type="PANTHER" id="PTHR48081">
    <property type="entry name" value="AB HYDROLASE SUPERFAMILY PROTEIN C4A8.06C"/>
    <property type="match status" value="1"/>
</dbReference>
<reference evidence="4 5" key="1">
    <citation type="submission" date="2016-10" db="EMBL/GenBank/DDBJ databases">
        <authorList>
            <person name="de Groot N.N."/>
        </authorList>
    </citation>
    <scope>NUCLEOTIDE SEQUENCE [LARGE SCALE GENOMIC DNA]</scope>
    <source>
        <strain evidence="4 5">MP1X4</strain>
    </source>
</reference>
<dbReference type="RefSeq" id="WP_091375575.1">
    <property type="nucleotide sequence ID" value="NZ_LT629740.1"/>
</dbReference>
<proteinExistence type="predicted"/>
<dbReference type="InterPro" id="IPR013094">
    <property type="entry name" value="AB_hydrolase_3"/>
</dbReference>
<dbReference type="STRING" id="652787.SAMN05216490_3427"/>
<dbReference type="Pfam" id="PF07859">
    <property type="entry name" value="Abhydrolase_3"/>
    <property type="match status" value="1"/>
</dbReference>
<feature type="domain" description="Alpha/beta hydrolase fold-3" evidence="3">
    <location>
        <begin position="88"/>
        <end position="206"/>
    </location>
</feature>
<dbReference type="SUPFAM" id="SSF53474">
    <property type="entry name" value="alpha/beta-Hydrolases"/>
    <property type="match status" value="1"/>
</dbReference>
<protein>
    <submittedName>
        <fullName evidence="4">Acetyl esterase/lipase</fullName>
    </submittedName>
</protein>
<dbReference type="InterPro" id="IPR029058">
    <property type="entry name" value="AB_hydrolase_fold"/>
</dbReference>
<feature type="signal peptide" evidence="2">
    <location>
        <begin position="1"/>
        <end position="18"/>
    </location>
</feature>
<keyword evidence="5" id="KW-1185">Reference proteome</keyword>
<dbReference type="Proteomes" id="UP000199679">
    <property type="component" value="Chromosome I"/>
</dbReference>
<dbReference type="GO" id="GO:0016787">
    <property type="term" value="F:hydrolase activity"/>
    <property type="evidence" value="ECO:0007669"/>
    <property type="project" value="UniProtKB-KW"/>
</dbReference>
<dbReference type="AlphaFoldDB" id="A0A1H2A8Y9"/>
<evidence type="ECO:0000256" key="1">
    <source>
        <dbReference type="ARBA" id="ARBA00022801"/>
    </source>
</evidence>
<keyword evidence="1" id="KW-0378">Hydrolase</keyword>
<gene>
    <name evidence="4" type="ORF">SAMN05216490_3427</name>
</gene>
<evidence type="ECO:0000256" key="2">
    <source>
        <dbReference type="SAM" id="SignalP"/>
    </source>
</evidence>
<evidence type="ECO:0000259" key="3">
    <source>
        <dbReference type="Pfam" id="PF07859"/>
    </source>
</evidence>
<name>A0A1H2A8Y9_MUCMA</name>
<feature type="chain" id="PRO_5009268574" evidence="2">
    <location>
        <begin position="19"/>
        <end position="294"/>
    </location>
</feature>
<keyword evidence="2" id="KW-0732">Signal</keyword>
<organism evidence="4 5">
    <name type="scientific">Mucilaginibacter mallensis</name>
    <dbReference type="NCBI Taxonomy" id="652787"/>
    <lineage>
        <taxon>Bacteria</taxon>
        <taxon>Pseudomonadati</taxon>
        <taxon>Bacteroidota</taxon>
        <taxon>Sphingobacteriia</taxon>
        <taxon>Sphingobacteriales</taxon>
        <taxon>Sphingobacteriaceae</taxon>
        <taxon>Mucilaginibacter</taxon>
    </lineage>
</organism>
<dbReference type="InterPro" id="IPR050300">
    <property type="entry name" value="GDXG_lipolytic_enzyme"/>
</dbReference>
<dbReference type="EMBL" id="LT629740">
    <property type="protein sequence ID" value="SDT42347.1"/>
    <property type="molecule type" value="Genomic_DNA"/>
</dbReference>
<accession>A0A1H2A8Y9</accession>
<evidence type="ECO:0000313" key="4">
    <source>
        <dbReference type="EMBL" id="SDT42347.1"/>
    </source>
</evidence>
<sequence length="294" mass="32078">MKNCILLLACFTMTIAKAQIPTPIHLWPQNRLIDTANGHKLIEHDATKATDNKPGGKGVIRLADISDPTITIYVPKNPNGTAVIVCPGGGYAILALDLEGTEICTWLNSIGVTAVLLKYRVPAPGGKLRYELPLQDAQRALGLVRYNAAKWNIKPDHIGILGFSAGGHLTAALSNNNTQRTYLKVDAADAVNCRPDFAVLIYPAYLKSNADPAKLAPEVQVTDNTPPTFIVQTEDDPIDVQNALTYYSELKNFKVPSEIHLYPKGGHGYGMRITEGDLAGYPKLLQNWLFNTTF</sequence>
<dbReference type="OrthoDB" id="9794725at2"/>
<dbReference type="PANTHER" id="PTHR48081:SF6">
    <property type="entry name" value="PEPTIDASE S9 PROLYL OLIGOPEPTIDASE CATALYTIC DOMAIN-CONTAINING PROTEIN"/>
    <property type="match status" value="1"/>
</dbReference>
<dbReference type="Gene3D" id="3.40.50.1820">
    <property type="entry name" value="alpha/beta hydrolase"/>
    <property type="match status" value="1"/>
</dbReference>
<evidence type="ECO:0000313" key="5">
    <source>
        <dbReference type="Proteomes" id="UP000199679"/>
    </source>
</evidence>